<dbReference type="Proteomes" id="UP000034588">
    <property type="component" value="Unassembled WGS sequence"/>
</dbReference>
<accession>A0A0G1YTM1</accession>
<organism evidence="1 2">
    <name type="scientific">Candidatus Gottesmanbacteria bacterium GW2011_GWB1_49_7</name>
    <dbReference type="NCBI Taxonomy" id="1618448"/>
    <lineage>
        <taxon>Bacteria</taxon>
        <taxon>Candidatus Gottesmaniibacteriota</taxon>
    </lineage>
</organism>
<comment type="caution">
    <text evidence="1">The sequence shown here is derived from an EMBL/GenBank/DDBJ whole genome shotgun (WGS) entry which is preliminary data.</text>
</comment>
<evidence type="ECO:0000313" key="2">
    <source>
        <dbReference type="Proteomes" id="UP000034588"/>
    </source>
</evidence>
<proteinExistence type="predicted"/>
<protein>
    <submittedName>
        <fullName evidence="1">Uncharacterized protein</fullName>
    </submittedName>
</protein>
<reference evidence="1 2" key="1">
    <citation type="journal article" date="2015" name="Nature">
        <title>rRNA introns, odd ribosomes, and small enigmatic genomes across a large radiation of phyla.</title>
        <authorList>
            <person name="Brown C.T."/>
            <person name="Hug L.A."/>
            <person name="Thomas B.C."/>
            <person name="Sharon I."/>
            <person name="Castelle C.J."/>
            <person name="Singh A."/>
            <person name="Wilkins M.J."/>
            <person name="Williams K.H."/>
            <person name="Banfield J.F."/>
        </authorList>
    </citation>
    <scope>NUCLEOTIDE SEQUENCE [LARGE SCALE GENOMIC DNA]</scope>
</reference>
<evidence type="ECO:0000313" key="1">
    <source>
        <dbReference type="EMBL" id="KKW09704.1"/>
    </source>
</evidence>
<dbReference type="AlphaFoldDB" id="A0A0G1YTM1"/>
<dbReference type="EMBL" id="LCQD01000055">
    <property type="protein sequence ID" value="KKW09704.1"/>
    <property type="molecule type" value="Genomic_DNA"/>
</dbReference>
<name>A0A0G1YTM1_9BACT</name>
<gene>
    <name evidence="1" type="ORF">UY48_C0055G0007</name>
</gene>
<sequence>MAHYTDIEQVLDYVHDMLYDARVALGLGYVAYGTEELLPQYPAAVVTPGPQQRSIHATRQFRNDFALEIWCLHANLSVSRRERTKEDLELVTAIKNELHGDKTLGQNIVFGHVLTQTPGVVYVKENSNPVVVTRILWQGFGLEKFENV</sequence>